<sequence>MLTVDNYIDSIKVNLEKHSDLLVGNLKNIITYNYFSEIDLLDFTAFIEPTNFEISIRMFTMDREANEVFYEGNDTTVFAGSVDIVPDVTYYQLIDNSLDDFLDNFYEENYPAIYELEQKAFTDWFSQCWKKSGGDILNLPSFFVFHDDTKSYDLKNNQWIDDEEKWS</sequence>
<evidence type="ECO:0000313" key="1">
    <source>
        <dbReference type="EMBL" id="PEJ35930.1"/>
    </source>
</evidence>
<accession>A0AAX0S8I2</accession>
<organism evidence="1 2">
    <name type="scientific">Peribacillus butanolivorans</name>
    <dbReference type="NCBI Taxonomy" id="421767"/>
    <lineage>
        <taxon>Bacteria</taxon>
        <taxon>Bacillati</taxon>
        <taxon>Bacillota</taxon>
        <taxon>Bacilli</taxon>
        <taxon>Bacillales</taxon>
        <taxon>Bacillaceae</taxon>
        <taxon>Peribacillus</taxon>
    </lineage>
</organism>
<gene>
    <name evidence="1" type="ORF">CN689_05585</name>
</gene>
<dbReference type="EMBL" id="NUEQ01000011">
    <property type="protein sequence ID" value="PEJ35930.1"/>
    <property type="molecule type" value="Genomic_DNA"/>
</dbReference>
<protein>
    <submittedName>
        <fullName evidence="1">Uncharacterized protein</fullName>
    </submittedName>
</protein>
<evidence type="ECO:0000313" key="2">
    <source>
        <dbReference type="Proteomes" id="UP000220106"/>
    </source>
</evidence>
<comment type="caution">
    <text evidence="1">The sequence shown here is derived from an EMBL/GenBank/DDBJ whole genome shotgun (WGS) entry which is preliminary data.</text>
</comment>
<name>A0AAX0S8I2_9BACI</name>
<proteinExistence type="predicted"/>
<dbReference type="AlphaFoldDB" id="A0AAX0S8I2"/>
<dbReference type="RefSeq" id="WP_098175179.1">
    <property type="nucleotide sequence ID" value="NZ_NUEQ01000011.1"/>
</dbReference>
<dbReference type="Proteomes" id="UP000220106">
    <property type="component" value="Unassembled WGS sequence"/>
</dbReference>
<reference evidence="1 2" key="1">
    <citation type="submission" date="2017-09" db="EMBL/GenBank/DDBJ databases">
        <title>Large-scale bioinformatics analysis of Bacillus genomes uncovers conserved roles of natural products in bacterial physiology.</title>
        <authorList>
            <consortium name="Agbiome Team Llc"/>
            <person name="Bleich R.M."/>
            <person name="Kirk G.J."/>
            <person name="Santa Maria K.C."/>
            <person name="Allen S.E."/>
            <person name="Farag S."/>
            <person name="Shank E.A."/>
            <person name="Bowers A."/>
        </authorList>
    </citation>
    <scope>NUCLEOTIDE SEQUENCE [LARGE SCALE GENOMIC DNA]</scope>
    <source>
        <strain evidence="1 2">AFS003229</strain>
    </source>
</reference>